<evidence type="ECO:0000313" key="7">
    <source>
        <dbReference type="Proteomes" id="UP000317169"/>
    </source>
</evidence>
<dbReference type="AlphaFoldDB" id="A0A507ZQ91"/>
<evidence type="ECO:0000256" key="3">
    <source>
        <dbReference type="ARBA" id="ARBA00022989"/>
    </source>
</evidence>
<feature type="transmembrane region" description="Helical" evidence="5">
    <location>
        <begin position="12"/>
        <end position="30"/>
    </location>
</feature>
<proteinExistence type="predicted"/>
<evidence type="ECO:0000256" key="5">
    <source>
        <dbReference type="SAM" id="Phobius"/>
    </source>
</evidence>
<evidence type="ECO:0008006" key="8">
    <source>
        <dbReference type="Google" id="ProtNLM"/>
    </source>
</evidence>
<name>A0A507ZQ91_9FLAO</name>
<dbReference type="OrthoDB" id="6400719at2"/>
<keyword evidence="7" id="KW-1185">Reference proteome</keyword>
<accession>A0A507ZQ91</accession>
<protein>
    <recommendedName>
        <fullName evidence="8">DUF4870 domain-containing protein</fullName>
    </recommendedName>
</protein>
<sequence length="109" mass="12158">MQNNDINQGKSAAITAYITIVGSVIAIFMNGENKSKFASFHTRQALGIHLTSFIIAPLITGFDSLLISIPFWVFFLTLWIYGFSGALQGKPNLVPLLGKYFQKWFKQLA</sequence>
<organism evidence="6 7">
    <name type="scientific">Haloflavibacter putidus</name>
    <dbReference type="NCBI Taxonomy" id="2576776"/>
    <lineage>
        <taxon>Bacteria</taxon>
        <taxon>Pseudomonadati</taxon>
        <taxon>Bacteroidota</taxon>
        <taxon>Flavobacteriia</taxon>
        <taxon>Flavobacteriales</taxon>
        <taxon>Flavobacteriaceae</taxon>
        <taxon>Haloflavibacter</taxon>
    </lineage>
</organism>
<feature type="transmembrane region" description="Helical" evidence="5">
    <location>
        <begin position="42"/>
        <end position="59"/>
    </location>
</feature>
<reference evidence="6 7" key="1">
    <citation type="submission" date="2019-06" db="EMBL/GenBank/DDBJ databases">
        <title>Flavibacter putida gen. nov., sp. nov., a novel marine bacterium of the family Flavobacteriaceae isolated from coastal seawater.</title>
        <authorList>
            <person name="Feng X."/>
        </authorList>
    </citation>
    <scope>NUCLEOTIDE SEQUENCE [LARGE SCALE GENOMIC DNA]</scope>
    <source>
        <strain evidence="6 7">PLHSN227</strain>
    </source>
</reference>
<keyword evidence="2 5" id="KW-0812">Transmembrane</keyword>
<evidence type="ECO:0000256" key="1">
    <source>
        <dbReference type="ARBA" id="ARBA00004141"/>
    </source>
</evidence>
<evidence type="ECO:0000313" key="6">
    <source>
        <dbReference type="EMBL" id="TQD39167.1"/>
    </source>
</evidence>
<comment type="caution">
    <text evidence="6">The sequence shown here is derived from an EMBL/GenBank/DDBJ whole genome shotgun (WGS) entry which is preliminary data.</text>
</comment>
<dbReference type="RefSeq" id="WP_141421531.1">
    <property type="nucleotide sequence ID" value="NZ_VIAR01000005.1"/>
</dbReference>
<feature type="transmembrane region" description="Helical" evidence="5">
    <location>
        <begin position="65"/>
        <end position="83"/>
    </location>
</feature>
<keyword evidence="4 5" id="KW-0472">Membrane</keyword>
<dbReference type="InterPro" id="IPR019109">
    <property type="entry name" value="MamF_MmsF"/>
</dbReference>
<dbReference type="EMBL" id="VIAR01000005">
    <property type="protein sequence ID" value="TQD39167.1"/>
    <property type="molecule type" value="Genomic_DNA"/>
</dbReference>
<comment type="subcellular location">
    <subcellularLocation>
        <location evidence="1">Membrane</location>
        <topology evidence="1">Multi-pass membrane protein</topology>
    </subcellularLocation>
</comment>
<evidence type="ECO:0000256" key="4">
    <source>
        <dbReference type="ARBA" id="ARBA00023136"/>
    </source>
</evidence>
<dbReference type="Pfam" id="PF09685">
    <property type="entry name" value="MamF_MmsF"/>
    <property type="match status" value="1"/>
</dbReference>
<gene>
    <name evidence="6" type="ORF">FKR84_06715</name>
</gene>
<keyword evidence="3 5" id="KW-1133">Transmembrane helix</keyword>
<dbReference type="Proteomes" id="UP000317169">
    <property type="component" value="Unassembled WGS sequence"/>
</dbReference>
<evidence type="ECO:0000256" key="2">
    <source>
        <dbReference type="ARBA" id="ARBA00022692"/>
    </source>
</evidence>